<feature type="transmembrane region" description="Helical" evidence="1">
    <location>
        <begin position="299"/>
        <end position="318"/>
    </location>
</feature>
<keyword evidence="1" id="KW-0812">Transmembrane</keyword>
<evidence type="ECO:0000256" key="1">
    <source>
        <dbReference type="SAM" id="Phobius"/>
    </source>
</evidence>
<feature type="transmembrane region" description="Helical" evidence="1">
    <location>
        <begin position="351"/>
        <end position="371"/>
    </location>
</feature>
<evidence type="ECO:0008006" key="5">
    <source>
        <dbReference type="Google" id="ProtNLM"/>
    </source>
</evidence>
<feature type="transmembrane region" description="Helical" evidence="1">
    <location>
        <begin position="411"/>
        <end position="432"/>
    </location>
</feature>
<evidence type="ECO:0000256" key="2">
    <source>
        <dbReference type="SAM" id="SignalP"/>
    </source>
</evidence>
<keyword evidence="1" id="KW-0472">Membrane</keyword>
<feature type="chain" id="PRO_5039136183" description="X-X-X-Leu-X-X-Gly heptad repeat-containing protein" evidence="2">
    <location>
        <begin position="23"/>
        <end position="443"/>
    </location>
</feature>
<dbReference type="Proteomes" id="UP000594681">
    <property type="component" value="Chromosome"/>
</dbReference>
<gene>
    <name evidence="3" type="ORF">G7Y31_00905</name>
</gene>
<sequence>MRSFLPLLLLLPVLAGSLFVSFGTDWAPADAWVVREDNQDSAGARRAAGDAQAQASLLASGAKQLKEGTAALQEGAQPLGQGVQELAQGSAQLADGLVELQAGTGRLGEGATRVADGVGQAVDQIIGVNAVRGQIIEAIDSTLGDLRGKQSPEANQLRGRLQELKAQAETFELDQQLAGQLVELKNGSRDIANQLHVPGYAYHDGIYQATKGAQELRAGLQELEAGVAEAQKGVAELDGGAGRISQMAQDNSRNVGNIQRVLPTAAPGEPVFDPAVTVLLSGLLLLGGAVLARLGRWTGLAGVIGLGAAGAGVGYLLTDIINPLSVAACVAGAGAGWAAVRVLAAGWGRKAAVISSGVLGVAQTGLSAWLWSEAAAGEVVHRAVMAVANLFPMNWTVSAITTSGNGGHAPLIWVSLGVLAAILLAGLCAPAAREKQPSLAIEP</sequence>
<feature type="transmembrane region" description="Helical" evidence="1">
    <location>
        <begin position="324"/>
        <end position="344"/>
    </location>
</feature>
<dbReference type="AlphaFoldDB" id="A0A7T0KF07"/>
<dbReference type="KEGG" id="cliz:G7Y31_00905"/>
<name>A0A7T0KF07_9CORY</name>
<accession>A0A7T0KF07</accession>
<feature type="transmembrane region" description="Helical" evidence="1">
    <location>
        <begin position="271"/>
        <end position="292"/>
    </location>
</feature>
<dbReference type="Gene3D" id="1.10.287.950">
    <property type="entry name" value="Methyl-accepting chemotaxis protein"/>
    <property type="match status" value="1"/>
</dbReference>
<keyword evidence="1" id="KW-1133">Transmembrane helix</keyword>
<evidence type="ECO:0000313" key="3">
    <source>
        <dbReference type="EMBL" id="QPK79319.1"/>
    </source>
</evidence>
<keyword evidence="4" id="KW-1185">Reference proteome</keyword>
<protein>
    <recommendedName>
        <fullName evidence="5">X-X-X-Leu-X-X-Gly heptad repeat-containing protein</fullName>
    </recommendedName>
</protein>
<feature type="signal peptide" evidence="2">
    <location>
        <begin position="1"/>
        <end position="22"/>
    </location>
</feature>
<dbReference type="RefSeq" id="WP_165010838.1">
    <property type="nucleotide sequence ID" value="NZ_CP064954.1"/>
</dbReference>
<organism evidence="3 4">
    <name type="scientific">Corynebacterium lizhenjunii</name>
    <dbReference type="NCBI Taxonomy" id="2709394"/>
    <lineage>
        <taxon>Bacteria</taxon>
        <taxon>Bacillati</taxon>
        <taxon>Actinomycetota</taxon>
        <taxon>Actinomycetes</taxon>
        <taxon>Mycobacteriales</taxon>
        <taxon>Corynebacteriaceae</taxon>
        <taxon>Corynebacterium</taxon>
    </lineage>
</organism>
<evidence type="ECO:0000313" key="4">
    <source>
        <dbReference type="Proteomes" id="UP000594681"/>
    </source>
</evidence>
<keyword evidence="2" id="KW-0732">Signal</keyword>
<reference evidence="3 4" key="1">
    <citation type="submission" date="2020-11" db="EMBL/GenBank/DDBJ databases">
        <title>Corynebacterium sp. ZJ-599.</title>
        <authorList>
            <person name="Zhou J."/>
        </authorList>
    </citation>
    <scope>NUCLEOTIDE SEQUENCE [LARGE SCALE GENOMIC DNA]</scope>
    <source>
        <strain evidence="3 4">ZJ-599</strain>
    </source>
</reference>
<proteinExistence type="predicted"/>
<dbReference type="EMBL" id="CP064954">
    <property type="protein sequence ID" value="QPK79319.1"/>
    <property type="molecule type" value="Genomic_DNA"/>
</dbReference>